<reference evidence="1" key="3">
    <citation type="submission" date="2024-01" db="EMBL/GenBank/DDBJ databases">
        <authorList>
            <person name="Coelho M.A."/>
            <person name="David-Palma M."/>
            <person name="Shea T."/>
            <person name="Sun S."/>
            <person name="Cuomo C.A."/>
            <person name="Heitman J."/>
        </authorList>
    </citation>
    <scope>NUCLEOTIDE SEQUENCE</scope>
    <source>
        <strain evidence="1">CBS 7841</strain>
    </source>
</reference>
<dbReference type="EMBL" id="CP143785">
    <property type="protein sequence ID" value="WVN86101.1"/>
    <property type="molecule type" value="Genomic_DNA"/>
</dbReference>
<dbReference type="RefSeq" id="XP_066066801.1">
    <property type="nucleotide sequence ID" value="XM_066210704.1"/>
</dbReference>
<accession>A0AAJ8M009</accession>
<dbReference type="SUPFAM" id="SSF50494">
    <property type="entry name" value="Trypsin-like serine proteases"/>
    <property type="match status" value="1"/>
</dbReference>
<name>A0AAJ8M009_9TREE</name>
<dbReference type="Proteomes" id="UP000094043">
    <property type="component" value="Chromosome 2"/>
</dbReference>
<evidence type="ECO:0000313" key="2">
    <source>
        <dbReference type="Proteomes" id="UP000094043"/>
    </source>
</evidence>
<sequence>MQAVWCELGERVWVLLDDHKVRWTSIDVVAFAEAGKRTFSLPLIWIGVEPGSLAYELANTAAEAVHFLLTEAGFRESVITRSVDGPKMLSVGPFNNFAREYGKHFTPALGLSIAPLKTPHFEGTGALYLRESKDSKRVFLLICAHVARPPPVNDNKGLARKTKSQPREKVIVHGRLGYASVCTSMIRAIGNLDNSIRVWQAVLRPLGEPEEGEDESIKRRRDIHLARVEGARWEIGEFDQFRSEVVKRWSKPKHRVIGEVVHVEPIEFDWDTFPGNKVYIGDNLSLDYGSTMFPQPEDRAKYGYPIDGPQGLGDIQPEEINNPQQLDANGELCLPVVKNDRTTGTTIGRATGMESFIRIYKEYGIEETSKEIAVLPYNNKTGPFSAPGDSGSIVLDRNGRILGVITAGAGVTDSTNVTYVTVTVLL</sequence>
<dbReference type="GeneID" id="91085473"/>
<reference evidence="1" key="1">
    <citation type="submission" date="2016-06" db="EMBL/GenBank/DDBJ databases">
        <authorList>
            <person name="Cuomo C."/>
            <person name="Litvintseva A."/>
            <person name="Heitman J."/>
            <person name="Chen Y."/>
            <person name="Sun S."/>
            <person name="Springer D."/>
            <person name="Dromer F."/>
            <person name="Young S."/>
            <person name="Zeng Q."/>
            <person name="Chapman S."/>
            <person name="Gujja S."/>
            <person name="Saif S."/>
            <person name="Birren B."/>
        </authorList>
    </citation>
    <scope>NUCLEOTIDE SEQUENCE</scope>
    <source>
        <strain evidence="1">CBS 7841</strain>
    </source>
</reference>
<evidence type="ECO:0000313" key="1">
    <source>
        <dbReference type="EMBL" id="WVN86101.1"/>
    </source>
</evidence>
<keyword evidence="2" id="KW-1185">Reference proteome</keyword>
<dbReference type="AlphaFoldDB" id="A0AAJ8M009"/>
<protein>
    <submittedName>
        <fullName evidence="1">Uncharacterized protein</fullName>
    </submittedName>
</protein>
<gene>
    <name evidence="1" type="ORF">L203_101260</name>
</gene>
<organism evidence="1 2">
    <name type="scientific">Cryptococcus depauperatus CBS 7841</name>
    <dbReference type="NCBI Taxonomy" id="1295531"/>
    <lineage>
        <taxon>Eukaryota</taxon>
        <taxon>Fungi</taxon>
        <taxon>Dikarya</taxon>
        <taxon>Basidiomycota</taxon>
        <taxon>Agaricomycotina</taxon>
        <taxon>Tremellomycetes</taxon>
        <taxon>Tremellales</taxon>
        <taxon>Cryptococcaceae</taxon>
        <taxon>Cryptococcus</taxon>
    </lineage>
</organism>
<reference evidence="1" key="2">
    <citation type="journal article" date="2022" name="Elife">
        <title>Obligate sexual reproduction of a homothallic fungus closely related to the Cryptococcus pathogenic species complex.</title>
        <authorList>
            <person name="Passer A.R."/>
            <person name="Clancey S.A."/>
            <person name="Shea T."/>
            <person name="David-Palma M."/>
            <person name="Averette A.F."/>
            <person name="Boekhout T."/>
            <person name="Porcel B.M."/>
            <person name="Nowrousian M."/>
            <person name="Cuomo C.A."/>
            <person name="Sun S."/>
            <person name="Heitman J."/>
            <person name="Coelho M.A."/>
        </authorList>
    </citation>
    <scope>NUCLEOTIDE SEQUENCE</scope>
    <source>
        <strain evidence="1">CBS 7841</strain>
    </source>
</reference>
<dbReference type="KEGG" id="cdep:91085473"/>
<dbReference type="InterPro" id="IPR009003">
    <property type="entry name" value="Peptidase_S1_PA"/>
</dbReference>
<proteinExistence type="predicted"/>